<dbReference type="SUPFAM" id="SSF102114">
    <property type="entry name" value="Radical SAM enzymes"/>
    <property type="match status" value="1"/>
</dbReference>
<dbReference type="InterPro" id="IPR058240">
    <property type="entry name" value="rSAM_sf"/>
</dbReference>
<keyword evidence="2" id="KW-0004">4Fe-4S</keyword>
<gene>
    <name evidence="10" type="ORF">METZ01_LOCUS63308</name>
</gene>
<dbReference type="PANTHER" id="PTHR11918">
    <property type="entry name" value="RADICAL SAM PROTEINS"/>
    <property type="match status" value="1"/>
</dbReference>
<dbReference type="NCBIfam" id="TIGR01579">
    <property type="entry name" value="MiaB-like-C"/>
    <property type="match status" value="1"/>
</dbReference>
<name>A0A381T415_9ZZZZ</name>
<dbReference type="GO" id="GO:0051539">
    <property type="term" value="F:4 iron, 4 sulfur cluster binding"/>
    <property type="evidence" value="ECO:0007669"/>
    <property type="project" value="UniProtKB-KW"/>
</dbReference>
<evidence type="ECO:0000313" key="10">
    <source>
        <dbReference type="EMBL" id="SVA10454.1"/>
    </source>
</evidence>
<dbReference type="Gene3D" id="3.80.30.20">
    <property type="entry name" value="tm_1862 like domain"/>
    <property type="match status" value="1"/>
</dbReference>
<evidence type="ECO:0000256" key="7">
    <source>
        <dbReference type="ARBA" id="ARBA00023014"/>
    </source>
</evidence>
<dbReference type="InterPro" id="IPR013848">
    <property type="entry name" value="Methylthiotransferase_N"/>
</dbReference>
<comment type="cofactor">
    <cofactor evidence="1">
        <name>[4Fe-4S] cluster</name>
        <dbReference type="ChEBI" id="CHEBI:49883"/>
    </cofactor>
</comment>
<reference evidence="10" key="1">
    <citation type="submission" date="2018-05" db="EMBL/GenBank/DDBJ databases">
        <authorList>
            <person name="Lanie J.A."/>
            <person name="Ng W.-L."/>
            <person name="Kazmierczak K.M."/>
            <person name="Andrzejewski T.M."/>
            <person name="Davidsen T.M."/>
            <person name="Wayne K.J."/>
            <person name="Tettelin H."/>
            <person name="Glass J.I."/>
            <person name="Rusch D."/>
            <person name="Podicherti R."/>
            <person name="Tsui H.-C.T."/>
            <person name="Winkler M.E."/>
        </authorList>
    </citation>
    <scope>NUCLEOTIDE SEQUENCE</scope>
</reference>
<sequence length="424" mass="47765">MELTIAIETHGCKLNQADSEEMARRFNDEGYRLVDVDDGPDVIVVNSCTVTHVADAKARHALRAAKRRKSNPIVIATGCYAERDPRTLLKMASVDLVAGNREKGELVELTKLVTAGRLSYNKSEKRPDHSFRIRSKAMIKIQEGCNQICSFCIIPRVRGRERSVPVGLLIKEIQSRSSEGFREVVLTGTQLGSYGFDLENVDLTRLVALILEKTSIERLRLSSVQPQEFTPNLLDLWGNPRLCPHFHIPLQSASPAVLAKMRRRYSPGLFSAKVQEIQDRFPEAAITTDVIVGFPGEGNLEYEQTLEFCSRVDFADMHVFPYSVRPRTTAAHLFGKVHPIEKKERMNRMLALSIIKSNAFRKRSLGQTRSVLWEATKTKDGIFSGLTDNYLRVHTRSQKDLTNRITLARLTSFQNGILTGENIV</sequence>
<evidence type="ECO:0000256" key="4">
    <source>
        <dbReference type="ARBA" id="ARBA00022691"/>
    </source>
</evidence>
<dbReference type="InterPro" id="IPR020612">
    <property type="entry name" value="Methylthiotransferase_CS"/>
</dbReference>
<evidence type="ECO:0000259" key="8">
    <source>
        <dbReference type="PROSITE" id="PS51449"/>
    </source>
</evidence>
<dbReference type="InterPro" id="IPR006638">
    <property type="entry name" value="Elp3/MiaA/NifB-like_rSAM"/>
</dbReference>
<dbReference type="PANTHER" id="PTHR11918:SF45">
    <property type="entry name" value="THREONYLCARBAMOYLADENOSINE TRNA METHYLTHIOTRANSFERASE"/>
    <property type="match status" value="1"/>
</dbReference>
<feature type="domain" description="Radical SAM core" evidence="9">
    <location>
        <begin position="131"/>
        <end position="361"/>
    </location>
</feature>
<evidence type="ECO:0000256" key="1">
    <source>
        <dbReference type="ARBA" id="ARBA00001966"/>
    </source>
</evidence>
<evidence type="ECO:0000256" key="6">
    <source>
        <dbReference type="ARBA" id="ARBA00023004"/>
    </source>
</evidence>
<evidence type="ECO:0000259" key="9">
    <source>
        <dbReference type="PROSITE" id="PS51918"/>
    </source>
</evidence>
<dbReference type="PROSITE" id="PS51918">
    <property type="entry name" value="RADICAL_SAM"/>
    <property type="match status" value="1"/>
</dbReference>
<keyword evidence="4" id="KW-0949">S-adenosyl-L-methionine</keyword>
<dbReference type="Gene3D" id="3.40.50.12160">
    <property type="entry name" value="Methylthiotransferase, N-terminal domain"/>
    <property type="match status" value="1"/>
</dbReference>
<dbReference type="NCBIfam" id="TIGR00089">
    <property type="entry name" value="MiaB/RimO family radical SAM methylthiotransferase"/>
    <property type="match status" value="1"/>
</dbReference>
<dbReference type="SFLD" id="SFLDG01082">
    <property type="entry name" value="B12-binding_domain_containing"/>
    <property type="match status" value="1"/>
</dbReference>
<dbReference type="Pfam" id="PF00919">
    <property type="entry name" value="UPF0004"/>
    <property type="match status" value="1"/>
</dbReference>
<dbReference type="AlphaFoldDB" id="A0A381T415"/>
<dbReference type="SFLD" id="SFLDS00029">
    <property type="entry name" value="Radical_SAM"/>
    <property type="match status" value="1"/>
</dbReference>
<proteinExistence type="predicted"/>
<dbReference type="GO" id="GO:0035598">
    <property type="term" value="F:tRNA (N(6)-L-threonylcarbamoyladenosine(37)-C(2))-methylthiotransferase activity"/>
    <property type="evidence" value="ECO:0007669"/>
    <property type="project" value="TreeGrafter"/>
</dbReference>
<organism evidence="10">
    <name type="scientific">marine metagenome</name>
    <dbReference type="NCBI Taxonomy" id="408172"/>
    <lineage>
        <taxon>unclassified sequences</taxon>
        <taxon>metagenomes</taxon>
        <taxon>ecological metagenomes</taxon>
    </lineage>
</organism>
<dbReference type="Pfam" id="PF04055">
    <property type="entry name" value="Radical_SAM"/>
    <property type="match status" value="1"/>
</dbReference>
<evidence type="ECO:0000256" key="3">
    <source>
        <dbReference type="ARBA" id="ARBA00022679"/>
    </source>
</evidence>
<dbReference type="InterPro" id="IPR005839">
    <property type="entry name" value="Methylthiotransferase"/>
</dbReference>
<dbReference type="CDD" id="cd01335">
    <property type="entry name" value="Radical_SAM"/>
    <property type="match status" value="1"/>
</dbReference>
<dbReference type="PROSITE" id="PS51449">
    <property type="entry name" value="MTTASE_N"/>
    <property type="match status" value="1"/>
</dbReference>
<dbReference type="GO" id="GO:0046872">
    <property type="term" value="F:metal ion binding"/>
    <property type="evidence" value="ECO:0007669"/>
    <property type="project" value="UniProtKB-KW"/>
</dbReference>
<evidence type="ECO:0000256" key="5">
    <source>
        <dbReference type="ARBA" id="ARBA00022723"/>
    </source>
</evidence>
<dbReference type="PROSITE" id="PS01278">
    <property type="entry name" value="MTTASE_RADICAL"/>
    <property type="match status" value="1"/>
</dbReference>
<dbReference type="InterPro" id="IPR007197">
    <property type="entry name" value="rSAM"/>
</dbReference>
<accession>A0A381T415</accession>
<protein>
    <submittedName>
        <fullName evidence="10">Uncharacterized protein</fullName>
    </submittedName>
</protein>
<dbReference type="SMART" id="SM00729">
    <property type="entry name" value="Elp3"/>
    <property type="match status" value="1"/>
</dbReference>
<dbReference type="SFLD" id="SFLDG01061">
    <property type="entry name" value="methylthiotransferase"/>
    <property type="match status" value="1"/>
</dbReference>
<dbReference type="InterPro" id="IPR006467">
    <property type="entry name" value="MiaB-like_bact"/>
</dbReference>
<dbReference type="InterPro" id="IPR038135">
    <property type="entry name" value="Methylthiotransferase_N_sf"/>
</dbReference>
<keyword evidence="3" id="KW-0808">Transferase</keyword>
<keyword evidence="7" id="KW-0411">Iron-sulfur</keyword>
<feature type="domain" description="MTTase N-terminal" evidence="8">
    <location>
        <begin position="3"/>
        <end position="115"/>
    </location>
</feature>
<dbReference type="InterPro" id="IPR023404">
    <property type="entry name" value="rSAM_horseshoe"/>
</dbReference>
<keyword evidence="5" id="KW-0479">Metal-binding</keyword>
<dbReference type="EMBL" id="UINC01003932">
    <property type="protein sequence ID" value="SVA10454.1"/>
    <property type="molecule type" value="Genomic_DNA"/>
</dbReference>
<evidence type="ECO:0000256" key="2">
    <source>
        <dbReference type="ARBA" id="ARBA00022485"/>
    </source>
</evidence>
<keyword evidence="6" id="KW-0408">Iron</keyword>